<reference evidence="2 3" key="1">
    <citation type="journal article" date="2014" name="PLoS Genet.">
        <title>Phylogenetically driven sequencing of extremely halophilic archaea reveals strategies for static and dynamic osmo-response.</title>
        <authorList>
            <person name="Becker E.A."/>
            <person name="Seitzer P.M."/>
            <person name="Tritt A."/>
            <person name="Larsen D."/>
            <person name="Krusor M."/>
            <person name="Yao A.I."/>
            <person name="Wu D."/>
            <person name="Madern D."/>
            <person name="Eisen J.A."/>
            <person name="Darling A.E."/>
            <person name="Facciotti M.T."/>
        </authorList>
    </citation>
    <scope>NUCLEOTIDE SEQUENCE [LARGE SCALE GENOMIC DNA]</scope>
    <source>
        <strain evidence="2 3">JCM 10478</strain>
    </source>
</reference>
<dbReference type="PATRIC" id="fig|1227496.3.peg.73"/>
<dbReference type="OrthoDB" id="185555at2157"/>
<gene>
    <name evidence="2" type="ORF">C489_00351</name>
</gene>
<dbReference type="RefSeq" id="WP_006429085.1">
    <property type="nucleotide sequence ID" value="NZ_AOID01000003.1"/>
</dbReference>
<dbReference type="EMBL" id="AOID01000003">
    <property type="protein sequence ID" value="ELY71372.1"/>
    <property type="molecule type" value="Genomic_DNA"/>
</dbReference>
<evidence type="ECO:0000256" key="1">
    <source>
        <dbReference type="SAM" id="MobiDB-lite"/>
    </source>
</evidence>
<keyword evidence="3" id="KW-1185">Reference proteome</keyword>
<dbReference type="STRING" id="1227496.C489_00351"/>
<name>L9YCC8_9EURY</name>
<dbReference type="AlphaFoldDB" id="L9YCC8"/>
<organism evidence="2 3">
    <name type="scientific">Natrinema versiforme JCM 10478</name>
    <dbReference type="NCBI Taxonomy" id="1227496"/>
    <lineage>
        <taxon>Archaea</taxon>
        <taxon>Methanobacteriati</taxon>
        <taxon>Methanobacteriota</taxon>
        <taxon>Stenosarchaea group</taxon>
        <taxon>Halobacteria</taxon>
        <taxon>Halobacteriales</taxon>
        <taxon>Natrialbaceae</taxon>
        <taxon>Natrinema</taxon>
    </lineage>
</organism>
<comment type="caution">
    <text evidence="2">The sequence shown here is derived from an EMBL/GenBank/DDBJ whole genome shotgun (WGS) entry which is preliminary data.</text>
</comment>
<evidence type="ECO:0000313" key="2">
    <source>
        <dbReference type="EMBL" id="ELY71372.1"/>
    </source>
</evidence>
<accession>L9YCC8</accession>
<dbReference type="Proteomes" id="UP000011632">
    <property type="component" value="Unassembled WGS sequence"/>
</dbReference>
<feature type="region of interest" description="Disordered" evidence="1">
    <location>
        <begin position="103"/>
        <end position="122"/>
    </location>
</feature>
<evidence type="ECO:0000313" key="3">
    <source>
        <dbReference type="Proteomes" id="UP000011632"/>
    </source>
</evidence>
<proteinExistence type="predicted"/>
<sequence>MRVRSYIYDGETAPAHVDAVLEALSAREESVDRLDVSAAADRDDAVREAMLRVRESVRIGTSPDGIYDEDGTPDFSAGVLIAQEPTGRRSLFVGEEALEALVDDAATETGDGTAGGADADER</sequence>
<protein>
    <submittedName>
        <fullName evidence="2">Uncharacterized protein</fullName>
    </submittedName>
</protein>